<sequence>MVYGPTYDSFQQAYLAVLRTVARRYQYETASRGKKAREIINSSFTITDPIDRTPYLAARRTNIVFNHAEALWYLTGRDDVDMIGYYAPRLRDLAVEGRLTGTAYGPRLFNPTGEDGRSQFDRVMSLLREDPDTKRAAMVIMRPDELTDPTHPDVACTLGLQFLLRDGRLHAAAYMRGNDAVIGLLCDTFSFTFLQEYTARRLGVPVGTYAHHVGSMHINLLDLDRVDAILTEAAGPNARPRFPVPSMPVTSHDDLALVMAWEEGLRTDTRRLDPVRLDRVPLPLYWQQVLALFEVYRQIVHDPDGPVSPDAMAALHPGHRWLVAARWPDRMPATIRVGWAS</sequence>
<name>A0A1K0FD43_9ACTN</name>
<gene>
    <name evidence="4" type="ORF">BG844_30315</name>
</gene>
<keyword evidence="1" id="KW-0489">Methyltransferase</keyword>
<dbReference type="PANTHER" id="PTHR11548:SF9">
    <property type="entry name" value="THYMIDYLATE SYNTHASE"/>
    <property type="match status" value="1"/>
</dbReference>
<dbReference type="RefSeq" id="WP_071808745.1">
    <property type="nucleotide sequence ID" value="NZ_MEIA01000460.1"/>
</dbReference>
<dbReference type="EMBL" id="MEIA01000460">
    <property type="protein sequence ID" value="OJF10757.1"/>
    <property type="molecule type" value="Genomic_DNA"/>
</dbReference>
<dbReference type="GO" id="GO:0005829">
    <property type="term" value="C:cytosol"/>
    <property type="evidence" value="ECO:0007669"/>
    <property type="project" value="TreeGrafter"/>
</dbReference>
<dbReference type="SUPFAM" id="SSF55831">
    <property type="entry name" value="Thymidylate synthase/dCMP hydroxymethylase"/>
    <property type="match status" value="1"/>
</dbReference>
<organism evidence="4 5">
    <name type="scientific">Couchioplanes caeruleus subsp. caeruleus</name>
    <dbReference type="NCBI Taxonomy" id="56427"/>
    <lineage>
        <taxon>Bacteria</taxon>
        <taxon>Bacillati</taxon>
        <taxon>Actinomycetota</taxon>
        <taxon>Actinomycetes</taxon>
        <taxon>Micromonosporales</taxon>
        <taxon>Micromonosporaceae</taxon>
        <taxon>Couchioplanes</taxon>
    </lineage>
</organism>
<dbReference type="Pfam" id="PF00303">
    <property type="entry name" value="Thymidylat_synt"/>
    <property type="match status" value="1"/>
</dbReference>
<evidence type="ECO:0000256" key="2">
    <source>
        <dbReference type="ARBA" id="ARBA00022679"/>
    </source>
</evidence>
<dbReference type="AlphaFoldDB" id="A0A1K0FD43"/>
<dbReference type="PANTHER" id="PTHR11548">
    <property type="entry name" value="THYMIDYLATE SYNTHASE 1"/>
    <property type="match status" value="1"/>
</dbReference>
<evidence type="ECO:0000313" key="5">
    <source>
        <dbReference type="Proteomes" id="UP000182486"/>
    </source>
</evidence>
<keyword evidence="2" id="KW-0808">Transferase</keyword>
<dbReference type="InterPro" id="IPR023451">
    <property type="entry name" value="Thymidate_synth/dCMP_Mease_dom"/>
</dbReference>
<dbReference type="InterPro" id="IPR036926">
    <property type="entry name" value="Thymidate_synth/dCMP_Mease_sf"/>
</dbReference>
<dbReference type="InterPro" id="IPR045097">
    <property type="entry name" value="Thymidate_synth/dCMP_Mease"/>
</dbReference>
<dbReference type="Gene3D" id="3.30.572.10">
    <property type="entry name" value="Thymidylate synthase/dCMP hydroxymethylase domain"/>
    <property type="match status" value="1"/>
</dbReference>
<evidence type="ECO:0000256" key="1">
    <source>
        <dbReference type="ARBA" id="ARBA00022603"/>
    </source>
</evidence>
<dbReference type="GO" id="GO:0006231">
    <property type="term" value="P:dTMP biosynthetic process"/>
    <property type="evidence" value="ECO:0007669"/>
    <property type="project" value="TreeGrafter"/>
</dbReference>
<keyword evidence="5" id="KW-1185">Reference proteome</keyword>
<dbReference type="CDD" id="cd00351">
    <property type="entry name" value="TS_Pyrimidine_HMase"/>
    <property type="match status" value="1"/>
</dbReference>
<dbReference type="Proteomes" id="UP000182486">
    <property type="component" value="Unassembled WGS sequence"/>
</dbReference>
<reference evidence="4 5" key="1">
    <citation type="submission" date="2016-09" db="EMBL/GenBank/DDBJ databases">
        <title>Couchioplanes caeruleus draft genome sequence.</title>
        <authorList>
            <person name="Sheehan J."/>
            <person name="Caffrey P."/>
        </authorList>
    </citation>
    <scope>NUCLEOTIDE SEQUENCE [LARGE SCALE GENOMIC DNA]</scope>
    <source>
        <strain evidence="4 5">DSM 43634</strain>
    </source>
</reference>
<feature type="domain" description="Thymidylate synthase/dCMP hydroxymethylase" evidence="3">
    <location>
        <begin position="12"/>
        <end position="235"/>
    </location>
</feature>
<evidence type="ECO:0000259" key="3">
    <source>
        <dbReference type="Pfam" id="PF00303"/>
    </source>
</evidence>
<dbReference type="GO" id="GO:0004799">
    <property type="term" value="F:thymidylate synthase activity"/>
    <property type="evidence" value="ECO:0007669"/>
    <property type="project" value="TreeGrafter"/>
</dbReference>
<evidence type="ECO:0000313" key="4">
    <source>
        <dbReference type="EMBL" id="OJF10757.1"/>
    </source>
</evidence>
<comment type="caution">
    <text evidence="4">The sequence shown here is derived from an EMBL/GenBank/DDBJ whole genome shotgun (WGS) entry which is preliminary data.</text>
</comment>
<protein>
    <recommendedName>
        <fullName evidence="3">Thymidylate synthase/dCMP hydroxymethylase domain-containing protein</fullName>
    </recommendedName>
</protein>
<dbReference type="GO" id="GO:0032259">
    <property type="term" value="P:methylation"/>
    <property type="evidence" value="ECO:0007669"/>
    <property type="project" value="UniProtKB-KW"/>
</dbReference>
<proteinExistence type="predicted"/>
<accession>A0A1K0FD43</accession>